<reference evidence="8 9" key="1">
    <citation type="submission" date="2019-10" db="EMBL/GenBank/DDBJ databases">
        <title>Poseidonibacter ostreae sp. nov., isolated from the gut of the Ostrea denselamellosa.</title>
        <authorList>
            <person name="Choi A."/>
        </authorList>
    </citation>
    <scope>NUCLEOTIDE SEQUENCE [LARGE SCALE GENOMIC DNA]</scope>
    <source>
        <strain evidence="6 9">SJOD-M-33</strain>
        <strain evidence="7 8">SJOD-M-5</strain>
    </source>
</reference>
<evidence type="ECO:0000256" key="3">
    <source>
        <dbReference type="ARBA" id="ARBA00022989"/>
    </source>
</evidence>
<evidence type="ECO:0000313" key="8">
    <source>
        <dbReference type="Proteomes" id="UP000461010"/>
    </source>
</evidence>
<comment type="similarity">
    <text evidence="5">Belongs to the 4-toluene sulfonate uptake permease (TSUP) (TC 2.A.102) family.</text>
</comment>
<proteinExistence type="inferred from homology"/>
<dbReference type="PANTHER" id="PTHR43483">
    <property type="entry name" value="MEMBRANE TRANSPORTER PROTEIN HI_0806-RELATED"/>
    <property type="match status" value="1"/>
</dbReference>
<feature type="transmembrane region" description="Helical" evidence="5">
    <location>
        <begin position="7"/>
        <end position="35"/>
    </location>
</feature>
<sequence>MIIFLALGSFVGVVAGLFGIGGGGLIVPILTMFLLSHEFGGDEVVQISLATSIAVISITSISSFRAQHKKKAVRWDIFKMIAPGVIVGTFMFTFVASNINSFYLSVFFSIFMLYAAYKMFFGKKAEGEGTIIGRSGQFFAGFGIGGISALVSIGGGMLSVPYLVKQNIDMKKAIGTSSAIGFPLAISGTLGYIINGYSHTSIDTMMLGYVYVPAFVCIAFASYLTAPIGVNLSHKLPIVMLKKIFGILLLILSIKMMLELI</sequence>
<protein>
    <recommendedName>
        <fullName evidence="5">Probable membrane transporter protein</fullName>
    </recommendedName>
</protein>
<dbReference type="Proteomes" id="UP000461010">
    <property type="component" value="Unassembled WGS sequence"/>
</dbReference>
<keyword evidence="8" id="KW-1185">Reference proteome</keyword>
<accession>A0A6L4WT88</accession>
<dbReference type="Pfam" id="PF01925">
    <property type="entry name" value="TauE"/>
    <property type="match status" value="1"/>
</dbReference>
<dbReference type="InterPro" id="IPR002781">
    <property type="entry name" value="TM_pro_TauE-like"/>
</dbReference>
<keyword evidence="4 5" id="KW-0472">Membrane</keyword>
<dbReference type="GO" id="GO:0005886">
    <property type="term" value="C:plasma membrane"/>
    <property type="evidence" value="ECO:0007669"/>
    <property type="project" value="UniProtKB-SubCell"/>
</dbReference>
<keyword evidence="2 5" id="KW-0812">Transmembrane</keyword>
<feature type="transmembrane region" description="Helical" evidence="5">
    <location>
        <begin position="47"/>
        <end position="65"/>
    </location>
</feature>
<dbReference type="EMBL" id="WFKJ01000012">
    <property type="protein sequence ID" value="KAB7891813.1"/>
    <property type="molecule type" value="Genomic_DNA"/>
</dbReference>
<feature type="transmembrane region" description="Helical" evidence="5">
    <location>
        <begin position="77"/>
        <end position="95"/>
    </location>
</feature>
<gene>
    <name evidence="7" type="ORF">GBG18_05590</name>
    <name evidence="6" type="ORF">GBG19_07110</name>
</gene>
<feature type="transmembrane region" description="Helical" evidence="5">
    <location>
        <begin position="101"/>
        <end position="117"/>
    </location>
</feature>
<dbReference type="AlphaFoldDB" id="A0A6L4WT88"/>
<evidence type="ECO:0000313" key="7">
    <source>
        <dbReference type="EMBL" id="KAB7891813.1"/>
    </source>
</evidence>
<dbReference type="PANTHER" id="PTHR43483:SF3">
    <property type="entry name" value="MEMBRANE TRANSPORTER PROTEIN HI_0806-RELATED"/>
    <property type="match status" value="1"/>
</dbReference>
<feature type="transmembrane region" description="Helical" evidence="5">
    <location>
        <begin position="174"/>
        <end position="194"/>
    </location>
</feature>
<keyword evidence="3 5" id="KW-1133">Transmembrane helix</keyword>
<dbReference type="Proteomes" id="UP000472839">
    <property type="component" value="Unassembled WGS sequence"/>
</dbReference>
<evidence type="ECO:0000256" key="4">
    <source>
        <dbReference type="ARBA" id="ARBA00023136"/>
    </source>
</evidence>
<evidence type="ECO:0000313" key="6">
    <source>
        <dbReference type="EMBL" id="KAB7889111.1"/>
    </source>
</evidence>
<evidence type="ECO:0000256" key="1">
    <source>
        <dbReference type="ARBA" id="ARBA00004141"/>
    </source>
</evidence>
<evidence type="ECO:0000256" key="5">
    <source>
        <dbReference type="RuleBase" id="RU363041"/>
    </source>
</evidence>
<evidence type="ECO:0000256" key="2">
    <source>
        <dbReference type="ARBA" id="ARBA00022692"/>
    </source>
</evidence>
<dbReference type="EMBL" id="WFKK01000017">
    <property type="protein sequence ID" value="KAB7889111.1"/>
    <property type="molecule type" value="Genomic_DNA"/>
</dbReference>
<feature type="transmembrane region" description="Helical" evidence="5">
    <location>
        <begin position="206"/>
        <end position="226"/>
    </location>
</feature>
<name>A0A6L4WT88_9BACT</name>
<feature type="transmembrane region" description="Helical" evidence="5">
    <location>
        <begin position="238"/>
        <end position="258"/>
    </location>
</feature>
<comment type="caution">
    <text evidence="6">The sequence shown here is derived from an EMBL/GenBank/DDBJ whole genome shotgun (WGS) entry which is preliminary data.</text>
</comment>
<evidence type="ECO:0000313" key="9">
    <source>
        <dbReference type="Proteomes" id="UP000472839"/>
    </source>
</evidence>
<keyword evidence="5" id="KW-1003">Cell membrane</keyword>
<comment type="subcellular location">
    <subcellularLocation>
        <location evidence="5">Cell membrane</location>
        <topology evidence="5">Multi-pass membrane protein</topology>
    </subcellularLocation>
    <subcellularLocation>
        <location evidence="1">Membrane</location>
        <topology evidence="1">Multi-pass membrane protein</topology>
    </subcellularLocation>
</comment>
<feature type="transmembrane region" description="Helical" evidence="5">
    <location>
        <begin position="138"/>
        <end position="162"/>
    </location>
</feature>
<organism evidence="6 9">
    <name type="scientific">Poseidonibacter ostreae</name>
    <dbReference type="NCBI Taxonomy" id="2654171"/>
    <lineage>
        <taxon>Bacteria</taxon>
        <taxon>Pseudomonadati</taxon>
        <taxon>Campylobacterota</taxon>
        <taxon>Epsilonproteobacteria</taxon>
        <taxon>Campylobacterales</taxon>
        <taxon>Arcobacteraceae</taxon>
        <taxon>Poseidonibacter</taxon>
    </lineage>
</organism>